<evidence type="ECO:0000256" key="6">
    <source>
        <dbReference type="ARBA" id="ARBA00023136"/>
    </source>
</evidence>
<dbReference type="InterPro" id="IPR051906">
    <property type="entry name" value="TolC-like"/>
</dbReference>
<gene>
    <name evidence="10" type="ORF">GCM10010989_07470</name>
</gene>
<evidence type="ECO:0000256" key="7">
    <source>
        <dbReference type="ARBA" id="ARBA00023237"/>
    </source>
</evidence>
<comment type="similarity">
    <text evidence="2">Belongs to the outer membrane factor (OMF) (TC 1.B.17) family.</text>
</comment>
<dbReference type="Gene3D" id="1.20.1600.10">
    <property type="entry name" value="Outer membrane efflux proteins (OEP)"/>
    <property type="match status" value="1"/>
</dbReference>
<feature type="chain" id="PRO_5037218339" evidence="9">
    <location>
        <begin position="24"/>
        <end position="479"/>
    </location>
</feature>
<dbReference type="GO" id="GO:0009279">
    <property type="term" value="C:cell outer membrane"/>
    <property type="evidence" value="ECO:0007669"/>
    <property type="project" value="UniProtKB-SubCell"/>
</dbReference>
<keyword evidence="5" id="KW-0812">Transmembrane</keyword>
<keyword evidence="7" id="KW-0998">Cell outer membrane</keyword>
<reference evidence="10 11" key="1">
    <citation type="journal article" date="2014" name="Int. J. Syst. Evol. Microbiol.">
        <title>Complete genome sequence of Corynebacterium casei LMG S-19264T (=DSM 44701T), isolated from a smear-ripened cheese.</title>
        <authorList>
            <consortium name="US DOE Joint Genome Institute (JGI-PGF)"/>
            <person name="Walter F."/>
            <person name="Albersmeier A."/>
            <person name="Kalinowski J."/>
            <person name="Ruckert C."/>
        </authorList>
    </citation>
    <scope>NUCLEOTIDE SEQUENCE [LARGE SCALE GENOMIC DNA]</scope>
    <source>
        <strain evidence="10 11">CGMCC 1.15358</strain>
    </source>
</reference>
<feature type="region of interest" description="Disordered" evidence="8">
    <location>
        <begin position="460"/>
        <end position="479"/>
    </location>
</feature>
<keyword evidence="11" id="KW-1185">Reference proteome</keyword>
<dbReference type="SUPFAM" id="SSF56954">
    <property type="entry name" value="Outer membrane efflux proteins (OEP)"/>
    <property type="match status" value="1"/>
</dbReference>
<comment type="subcellular location">
    <subcellularLocation>
        <location evidence="1">Cell outer membrane</location>
    </subcellularLocation>
</comment>
<evidence type="ECO:0000256" key="1">
    <source>
        <dbReference type="ARBA" id="ARBA00004442"/>
    </source>
</evidence>
<organism evidence="10 11">
    <name type="scientific">Croceicoccus pelagius</name>
    <dbReference type="NCBI Taxonomy" id="1703341"/>
    <lineage>
        <taxon>Bacteria</taxon>
        <taxon>Pseudomonadati</taxon>
        <taxon>Pseudomonadota</taxon>
        <taxon>Alphaproteobacteria</taxon>
        <taxon>Sphingomonadales</taxon>
        <taxon>Erythrobacteraceae</taxon>
        <taxon>Croceicoccus</taxon>
    </lineage>
</organism>
<evidence type="ECO:0000313" key="11">
    <source>
        <dbReference type="Proteomes" id="UP000598997"/>
    </source>
</evidence>
<dbReference type="AlphaFoldDB" id="A0A917DGU3"/>
<dbReference type="GO" id="GO:0015288">
    <property type="term" value="F:porin activity"/>
    <property type="evidence" value="ECO:0007669"/>
    <property type="project" value="TreeGrafter"/>
</dbReference>
<accession>A0A917DGU3</accession>
<dbReference type="PANTHER" id="PTHR30026:SF22">
    <property type="entry name" value="OUTER MEMBRANE EFFLUX PROTEIN"/>
    <property type="match status" value="1"/>
</dbReference>
<evidence type="ECO:0000313" key="10">
    <source>
        <dbReference type="EMBL" id="GGD35838.1"/>
    </source>
</evidence>
<evidence type="ECO:0000256" key="4">
    <source>
        <dbReference type="ARBA" id="ARBA00022452"/>
    </source>
</evidence>
<dbReference type="GO" id="GO:1990281">
    <property type="term" value="C:efflux pump complex"/>
    <property type="evidence" value="ECO:0007669"/>
    <property type="project" value="TreeGrafter"/>
</dbReference>
<evidence type="ECO:0000256" key="3">
    <source>
        <dbReference type="ARBA" id="ARBA00022448"/>
    </source>
</evidence>
<dbReference type="EMBL" id="BMIO01000002">
    <property type="protein sequence ID" value="GGD35838.1"/>
    <property type="molecule type" value="Genomic_DNA"/>
</dbReference>
<keyword evidence="4" id="KW-1134">Transmembrane beta strand</keyword>
<dbReference type="PANTHER" id="PTHR30026">
    <property type="entry name" value="OUTER MEMBRANE PROTEIN TOLC"/>
    <property type="match status" value="1"/>
</dbReference>
<evidence type="ECO:0000256" key="5">
    <source>
        <dbReference type="ARBA" id="ARBA00022692"/>
    </source>
</evidence>
<comment type="caution">
    <text evidence="10">The sequence shown here is derived from an EMBL/GenBank/DDBJ whole genome shotgun (WGS) entry which is preliminary data.</text>
</comment>
<dbReference type="NCBIfam" id="TIGR01844">
    <property type="entry name" value="type_I_sec_TolC"/>
    <property type="match status" value="1"/>
</dbReference>
<keyword evidence="6" id="KW-0472">Membrane</keyword>
<dbReference type="RefSeq" id="WP_066764566.1">
    <property type="nucleotide sequence ID" value="NZ_BMIO01000002.1"/>
</dbReference>
<feature type="signal peptide" evidence="9">
    <location>
        <begin position="1"/>
        <end position="23"/>
    </location>
</feature>
<evidence type="ECO:0000256" key="8">
    <source>
        <dbReference type="SAM" id="MobiDB-lite"/>
    </source>
</evidence>
<dbReference type="InterPro" id="IPR010130">
    <property type="entry name" value="T1SS_OMP_TolC"/>
</dbReference>
<dbReference type="GO" id="GO:0015562">
    <property type="term" value="F:efflux transmembrane transporter activity"/>
    <property type="evidence" value="ECO:0007669"/>
    <property type="project" value="InterPro"/>
</dbReference>
<name>A0A917DGU3_9SPHN</name>
<keyword evidence="9" id="KW-0732">Signal</keyword>
<dbReference type="Pfam" id="PF02321">
    <property type="entry name" value="OEP"/>
    <property type="match status" value="2"/>
</dbReference>
<dbReference type="OrthoDB" id="9789368at2"/>
<dbReference type="Proteomes" id="UP000598997">
    <property type="component" value="Unassembled WGS sequence"/>
</dbReference>
<keyword evidence="3" id="KW-0813">Transport</keyword>
<evidence type="ECO:0000256" key="9">
    <source>
        <dbReference type="SAM" id="SignalP"/>
    </source>
</evidence>
<evidence type="ECO:0000256" key="2">
    <source>
        <dbReference type="ARBA" id="ARBA00007613"/>
    </source>
</evidence>
<proteinExistence type="inferred from homology"/>
<dbReference type="InterPro" id="IPR003423">
    <property type="entry name" value="OMP_efflux"/>
</dbReference>
<protein>
    <submittedName>
        <fullName evidence="10">Type I secretion protein TolC</fullName>
    </submittedName>
</protein>
<sequence length="479" mass="50823">MKARTGAALLAGAALLVPASAMADTLEEALALAYQTNPTIQAARADLRATDENVPIEKSEGLPSIGGSAQYTEVLKQSDNSFNSPSRYLNAGIDLSVPVYSGGGVKNSIRAAKQRVEAGRADLKATESGVFARVVAAYMDVIRDSAVVQLNKQNVDTLGVNLQATRDRFEIGDLTRTDVAQSDSRLALAQSDYLTAQSNLIGSRERYIQLVGKAPVNLQPPPQLPGLPASPEDAVDVALANNPDLIAARERSEAARYDIEVAGSTRLPRVELFTSGGYTDYFGTLGGNAVGVDQSETTAQAGARLTVPIFQGGFPAALERQAQARAQSTMETEIAIERDVIAQTRAAYSAWLAANEVIQATTTAVSAASLSLEGVRAENTVGNRTILDILDAERELLSAQVQLVTAQRNAYVAGFSLLAAMGMAEAEDLNLDVGPLYDPVVHYDSVKGAIFDWRFEPDPEPVSTRTVDTPAQDADIPSL</sequence>